<dbReference type="Gene3D" id="1.10.287.70">
    <property type="match status" value="1"/>
</dbReference>
<evidence type="ECO:0000256" key="4">
    <source>
        <dbReference type="ARBA" id="ARBA00022673"/>
    </source>
</evidence>
<evidence type="ECO:0000313" key="14">
    <source>
        <dbReference type="EMBL" id="ETO13905.1"/>
    </source>
</evidence>
<evidence type="ECO:0000313" key="15">
    <source>
        <dbReference type="Proteomes" id="UP000023152"/>
    </source>
</evidence>
<keyword evidence="11" id="KW-0325">Glycoprotein</keyword>
<comment type="subcellular location">
    <subcellularLocation>
        <location evidence="1">Membrane</location>
        <topology evidence="1">Multi-pass membrane protein</topology>
    </subcellularLocation>
</comment>
<evidence type="ECO:0000256" key="5">
    <source>
        <dbReference type="ARBA" id="ARBA00022692"/>
    </source>
</evidence>
<evidence type="ECO:0000256" key="2">
    <source>
        <dbReference type="ARBA" id="ARBA00022448"/>
    </source>
</evidence>
<name>X6MLI3_RETFI</name>
<evidence type="ECO:0000256" key="8">
    <source>
        <dbReference type="ARBA" id="ARBA00022989"/>
    </source>
</evidence>
<keyword evidence="10" id="KW-0472">Membrane</keyword>
<keyword evidence="15" id="KW-1185">Reference proteome</keyword>
<sequence>GVRITIRCRSLNIALFAPLFFFFFKKKELRALVMTLVDSLPGLGGTAALLSFFAVIFGIIGLGSFSGQLNYHCYNSSGQMLTYNVLDNGYWSFCKDKEDQCKDIATAYNLTDTFTCLFKNHQPYKFHLCIVFFFFFFFFLSFSYNVVRPCIGCMLQRSYTYTTSNLQSFNDIGHSLLEVFQTVALHEWSFILYDVAKRSGYSSWVYFVAITFLVSFFSLNLVLAVIVDTYSRSLKTVQGEADIGNTIQEIDNLINMKLSQREKAPIVQQITYSNYERQVRYLKSMIRSFEEAFKEFGRPVTEVTEKKHELMRKKKLRVDTGKGLFFFFFLKKQNKTKIVHFVVFSPIYSKVKKKIYIYMYTYIMSENKHK</sequence>
<keyword evidence="5" id="KW-0812">Transmembrane</keyword>
<keyword evidence="6" id="KW-0106">Calcium</keyword>
<keyword evidence="4" id="KW-0107">Calcium channel</keyword>
<protein>
    <recommendedName>
        <fullName evidence="13">Ion transport domain-containing protein</fullName>
    </recommendedName>
</protein>
<dbReference type="PANTHER" id="PTHR45628">
    <property type="entry name" value="VOLTAGE-DEPENDENT CALCIUM CHANNEL TYPE A SUBUNIT ALPHA-1"/>
    <property type="match status" value="1"/>
</dbReference>
<accession>X6MLI3</accession>
<evidence type="ECO:0000256" key="7">
    <source>
        <dbReference type="ARBA" id="ARBA00022882"/>
    </source>
</evidence>
<feature type="non-terminal residue" evidence="14">
    <location>
        <position position="1"/>
    </location>
</feature>
<dbReference type="GO" id="GO:0005891">
    <property type="term" value="C:voltage-gated calcium channel complex"/>
    <property type="evidence" value="ECO:0007669"/>
    <property type="project" value="TreeGrafter"/>
</dbReference>
<comment type="caution">
    <text evidence="14">The sequence shown here is derived from an EMBL/GenBank/DDBJ whole genome shotgun (WGS) entry which is preliminary data.</text>
</comment>
<keyword evidence="9" id="KW-0406">Ion transport</keyword>
<keyword evidence="12" id="KW-0407">Ion channel</keyword>
<organism evidence="14 15">
    <name type="scientific">Reticulomyxa filosa</name>
    <dbReference type="NCBI Taxonomy" id="46433"/>
    <lineage>
        <taxon>Eukaryota</taxon>
        <taxon>Sar</taxon>
        <taxon>Rhizaria</taxon>
        <taxon>Retaria</taxon>
        <taxon>Foraminifera</taxon>
        <taxon>Monothalamids</taxon>
        <taxon>Reticulomyxidae</taxon>
        <taxon>Reticulomyxa</taxon>
    </lineage>
</organism>
<evidence type="ECO:0000256" key="9">
    <source>
        <dbReference type="ARBA" id="ARBA00023065"/>
    </source>
</evidence>
<dbReference type="Proteomes" id="UP000023152">
    <property type="component" value="Unassembled WGS sequence"/>
</dbReference>
<evidence type="ECO:0000256" key="6">
    <source>
        <dbReference type="ARBA" id="ARBA00022837"/>
    </source>
</evidence>
<gene>
    <name evidence="14" type="ORF">RFI_23464</name>
</gene>
<dbReference type="AlphaFoldDB" id="X6MLI3"/>
<keyword evidence="2" id="KW-0813">Transport</keyword>
<reference evidence="14 15" key="1">
    <citation type="journal article" date="2013" name="Curr. Biol.">
        <title>The Genome of the Foraminiferan Reticulomyxa filosa.</title>
        <authorList>
            <person name="Glockner G."/>
            <person name="Hulsmann N."/>
            <person name="Schleicher M."/>
            <person name="Noegel A.A."/>
            <person name="Eichinger L."/>
            <person name="Gallinger C."/>
            <person name="Pawlowski J."/>
            <person name="Sierra R."/>
            <person name="Euteneuer U."/>
            <person name="Pillet L."/>
            <person name="Moustafa A."/>
            <person name="Platzer M."/>
            <person name="Groth M."/>
            <person name="Szafranski K."/>
            <person name="Schliwa M."/>
        </authorList>
    </citation>
    <scope>NUCLEOTIDE SEQUENCE [LARGE SCALE GENOMIC DNA]</scope>
</reference>
<evidence type="ECO:0000256" key="11">
    <source>
        <dbReference type="ARBA" id="ARBA00023180"/>
    </source>
</evidence>
<dbReference type="InterPro" id="IPR050599">
    <property type="entry name" value="VDCC_alpha-1_subunit"/>
</dbReference>
<dbReference type="GO" id="GO:0098703">
    <property type="term" value="P:calcium ion import across plasma membrane"/>
    <property type="evidence" value="ECO:0007669"/>
    <property type="project" value="TreeGrafter"/>
</dbReference>
<evidence type="ECO:0000256" key="1">
    <source>
        <dbReference type="ARBA" id="ARBA00004141"/>
    </source>
</evidence>
<keyword evidence="3" id="KW-0109">Calcium transport</keyword>
<dbReference type="Pfam" id="PF00520">
    <property type="entry name" value="Ion_trans"/>
    <property type="match status" value="1"/>
</dbReference>
<dbReference type="EMBL" id="ASPP01020331">
    <property type="protein sequence ID" value="ETO13905.1"/>
    <property type="molecule type" value="Genomic_DNA"/>
</dbReference>
<feature type="domain" description="Ion transport" evidence="13">
    <location>
        <begin position="126"/>
        <end position="232"/>
    </location>
</feature>
<dbReference type="GO" id="GO:0008331">
    <property type="term" value="F:high voltage-gated calcium channel activity"/>
    <property type="evidence" value="ECO:0007669"/>
    <property type="project" value="TreeGrafter"/>
</dbReference>
<dbReference type="InterPro" id="IPR005821">
    <property type="entry name" value="Ion_trans_dom"/>
</dbReference>
<keyword evidence="7" id="KW-0851">Voltage-gated channel</keyword>
<keyword evidence="8" id="KW-1133">Transmembrane helix</keyword>
<evidence type="ECO:0000259" key="13">
    <source>
        <dbReference type="Pfam" id="PF00520"/>
    </source>
</evidence>
<evidence type="ECO:0000256" key="10">
    <source>
        <dbReference type="ARBA" id="ARBA00023136"/>
    </source>
</evidence>
<evidence type="ECO:0000256" key="12">
    <source>
        <dbReference type="ARBA" id="ARBA00023303"/>
    </source>
</evidence>
<dbReference type="PANTHER" id="PTHR45628:SF7">
    <property type="entry name" value="VOLTAGE-DEPENDENT CALCIUM CHANNEL TYPE A SUBUNIT ALPHA-1"/>
    <property type="match status" value="1"/>
</dbReference>
<proteinExistence type="predicted"/>
<dbReference type="OrthoDB" id="431720at2759"/>
<evidence type="ECO:0000256" key="3">
    <source>
        <dbReference type="ARBA" id="ARBA00022568"/>
    </source>
</evidence>